<sequence length="363" mass="40997">MAPPAKKQKVNNSKSLIVFQSPGLKPDVSLKVFDVEFHVNSTLLKLHSAFFRTFLDSADKVTSASTNITANADSGSGSTSDTTPPEASATRESMVYGEMKYKWVTKVDEGEKDKWHLVADNPKAEMFEKLLSSVYLRPYSIDSILKLTDLTDMADYYRMLPIVSHTLSNALLDSQEFIKQINTNPCVVFKAAAKLRHKVLFREALVWVVADWRFPAFKEDGELLNPRLRQVARCVYGEIATMVSRSTSKIMDGFLAAGCTEWLESFGKGVIDPQKEEHWDACDLYLSDRPALSLPKFFQNIVYNDDLPYDVSIDPLYLSDLLRNNLVLDQAGRVAGEGDEKDCFLCAKIEDEDLPWDPEEHDW</sequence>
<accession>A0A2J6TER4</accession>
<proteinExistence type="predicted"/>
<protein>
    <recommendedName>
        <fullName evidence="4">BTB domain-containing protein</fullName>
    </recommendedName>
</protein>
<organism evidence="2 3">
    <name type="scientific">Hyaloscypha bicolor E</name>
    <dbReference type="NCBI Taxonomy" id="1095630"/>
    <lineage>
        <taxon>Eukaryota</taxon>
        <taxon>Fungi</taxon>
        <taxon>Dikarya</taxon>
        <taxon>Ascomycota</taxon>
        <taxon>Pezizomycotina</taxon>
        <taxon>Leotiomycetes</taxon>
        <taxon>Helotiales</taxon>
        <taxon>Hyaloscyphaceae</taxon>
        <taxon>Hyaloscypha</taxon>
        <taxon>Hyaloscypha bicolor</taxon>
    </lineage>
</organism>
<dbReference type="SUPFAM" id="SSF54695">
    <property type="entry name" value="POZ domain"/>
    <property type="match status" value="1"/>
</dbReference>
<dbReference type="Proteomes" id="UP000235371">
    <property type="component" value="Unassembled WGS sequence"/>
</dbReference>
<evidence type="ECO:0000313" key="2">
    <source>
        <dbReference type="EMBL" id="PMD61492.1"/>
    </source>
</evidence>
<dbReference type="AlphaFoldDB" id="A0A2J6TER4"/>
<dbReference type="RefSeq" id="XP_024738396.1">
    <property type="nucleotide sequence ID" value="XM_024888466.1"/>
</dbReference>
<evidence type="ECO:0000313" key="3">
    <source>
        <dbReference type="Proteomes" id="UP000235371"/>
    </source>
</evidence>
<evidence type="ECO:0008006" key="4">
    <source>
        <dbReference type="Google" id="ProtNLM"/>
    </source>
</evidence>
<dbReference type="PANTHER" id="PTHR38119">
    <property type="entry name" value="BTB DOMAIN-CONTAINING PROTEIN-RELATED"/>
    <property type="match status" value="1"/>
</dbReference>
<name>A0A2J6TER4_9HELO</name>
<feature type="region of interest" description="Disordered" evidence="1">
    <location>
        <begin position="68"/>
        <end position="91"/>
    </location>
</feature>
<feature type="compositionally biased region" description="Low complexity" evidence="1">
    <location>
        <begin position="73"/>
        <end position="83"/>
    </location>
</feature>
<dbReference type="OrthoDB" id="2129688at2759"/>
<dbReference type="InParanoid" id="A0A2J6TER4"/>
<dbReference type="Gene3D" id="3.30.710.10">
    <property type="entry name" value="Potassium Channel Kv1.1, Chain A"/>
    <property type="match status" value="1"/>
</dbReference>
<reference evidence="2 3" key="1">
    <citation type="submission" date="2016-04" db="EMBL/GenBank/DDBJ databases">
        <title>A degradative enzymes factory behind the ericoid mycorrhizal symbiosis.</title>
        <authorList>
            <consortium name="DOE Joint Genome Institute"/>
            <person name="Martino E."/>
            <person name="Morin E."/>
            <person name="Grelet G."/>
            <person name="Kuo A."/>
            <person name="Kohler A."/>
            <person name="Daghino S."/>
            <person name="Barry K."/>
            <person name="Choi C."/>
            <person name="Cichocki N."/>
            <person name="Clum A."/>
            <person name="Copeland A."/>
            <person name="Hainaut M."/>
            <person name="Haridas S."/>
            <person name="Labutti K."/>
            <person name="Lindquist E."/>
            <person name="Lipzen A."/>
            <person name="Khouja H.-R."/>
            <person name="Murat C."/>
            <person name="Ohm R."/>
            <person name="Olson A."/>
            <person name="Spatafora J."/>
            <person name="Veneault-Fourrey C."/>
            <person name="Henrissat B."/>
            <person name="Grigoriev I."/>
            <person name="Martin F."/>
            <person name="Perotto S."/>
        </authorList>
    </citation>
    <scope>NUCLEOTIDE SEQUENCE [LARGE SCALE GENOMIC DNA]</scope>
    <source>
        <strain evidence="2 3">E</strain>
    </source>
</reference>
<dbReference type="InterPro" id="IPR011333">
    <property type="entry name" value="SKP1/BTB/POZ_sf"/>
</dbReference>
<evidence type="ECO:0000256" key="1">
    <source>
        <dbReference type="SAM" id="MobiDB-lite"/>
    </source>
</evidence>
<dbReference type="EMBL" id="KZ613786">
    <property type="protein sequence ID" value="PMD61492.1"/>
    <property type="molecule type" value="Genomic_DNA"/>
</dbReference>
<dbReference type="GeneID" id="36596542"/>
<gene>
    <name evidence="2" type="ORF">K444DRAFT_719836</name>
</gene>
<dbReference type="PANTHER" id="PTHR38119:SF1">
    <property type="entry name" value="BTB DOMAIN-CONTAINING PROTEIN"/>
    <property type="match status" value="1"/>
</dbReference>
<keyword evidence="3" id="KW-1185">Reference proteome</keyword>